<evidence type="ECO:0000256" key="1">
    <source>
        <dbReference type="SAM" id="MobiDB-lite"/>
    </source>
</evidence>
<feature type="compositionally biased region" description="Basic and acidic residues" evidence="1">
    <location>
        <begin position="21"/>
        <end position="34"/>
    </location>
</feature>
<sequence>MAAVRLRVKEDPEMKLSGSVPEREGSHGALPAREHLTTSIFSPTLFLGDPKMFPGQKGYLIPVGSEVFSRQNLSRRHPDQMKHLS</sequence>
<proteinExistence type="predicted"/>
<feature type="region of interest" description="Disordered" evidence="1">
    <location>
        <begin position="1"/>
        <end position="34"/>
    </location>
</feature>
<dbReference type="Proteomes" id="UP001345963">
    <property type="component" value="Unassembled WGS sequence"/>
</dbReference>
<protein>
    <submittedName>
        <fullName evidence="2">Uncharacterized protein</fullName>
    </submittedName>
</protein>
<name>A0ABU7A4M8_9TELE</name>
<gene>
    <name evidence="2" type="ORF">ATANTOWER_000131</name>
</gene>
<evidence type="ECO:0000313" key="3">
    <source>
        <dbReference type="Proteomes" id="UP001345963"/>
    </source>
</evidence>
<evidence type="ECO:0000313" key="2">
    <source>
        <dbReference type="EMBL" id="MED6232614.1"/>
    </source>
</evidence>
<comment type="caution">
    <text evidence="2">The sequence shown here is derived from an EMBL/GenBank/DDBJ whole genome shotgun (WGS) entry which is preliminary data.</text>
</comment>
<organism evidence="2 3">
    <name type="scientific">Ataeniobius toweri</name>
    <dbReference type="NCBI Taxonomy" id="208326"/>
    <lineage>
        <taxon>Eukaryota</taxon>
        <taxon>Metazoa</taxon>
        <taxon>Chordata</taxon>
        <taxon>Craniata</taxon>
        <taxon>Vertebrata</taxon>
        <taxon>Euteleostomi</taxon>
        <taxon>Actinopterygii</taxon>
        <taxon>Neopterygii</taxon>
        <taxon>Teleostei</taxon>
        <taxon>Neoteleostei</taxon>
        <taxon>Acanthomorphata</taxon>
        <taxon>Ovalentaria</taxon>
        <taxon>Atherinomorphae</taxon>
        <taxon>Cyprinodontiformes</taxon>
        <taxon>Goodeidae</taxon>
        <taxon>Ataeniobius</taxon>
    </lineage>
</organism>
<accession>A0ABU7A4M8</accession>
<reference evidence="2 3" key="1">
    <citation type="submission" date="2021-07" db="EMBL/GenBank/DDBJ databases">
        <authorList>
            <person name="Palmer J.M."/>
        </authorList>
    </citation>
    <scope>NUCLEOTIDE SEQUENCE [LARGE SCALE GENOMIC DNA]</scope>
    <source>
        <strain evidence="2 3">AT_MEX2019</strain>
        <tissue evidence="2">Muscle</tissue>
    </source>
</reference>
<dbReference type="EMBL" id="JAHUTI010001011">
    <property type="protein sequence ID" value="MED6232614.1"/>
    <property type="molecule type" value="Genomic_DNA"/>
</dbReference>
<keyword evidence="3" id="KW-1185">Reference proteome</keyword>